<dbReference type="AlphaFoldDB" id="A0A372DM59"/>
<feature type="compositionally biased region" description="Low complexity" evidence="1">
    <location>
        <begin position="192"/>
        <end position="217"/>
    </location>
</feature>
<evidence type="ECO:0000256" key="1">
    <source>
        <dbReference type="SAM" id="MobiDB-lite"/>
    </source>
</evidence>
<dbReference type="Proteomes" id="UP000262917">
    <property type="component" value="Unassembled WGS sequence"/>
</dbReference>
<name>A0A372DM59_9GAMM</name>
<accession>A0A372DM59</accession>
<sequence length="272" mass="28171">MRVDSPSPRTWLLAAVAAWALLGWLLALAGMGGRVALLAADPGLLPPLPQPRPAAPQRLGPLAQYAEIGARPLFAEDRRPHPFALQAGGGEGTESTAFDYVLTSVLIAPQLHMAIVQPSQGGDSVRIKLGEAAEALPAWRLVELQPRSAVFEGPSGRKSLELRVFDGSGGQPPTALRAPAAANGRDQAGARATSADAVADADAVPAPEAEEPAAAPAAPAPPAPATSTPEPAAAPPPTDTQQQMDAIRERIQARRAQMRQEALQSATPARKP</sequence>
<dbReference type="EMBL" id="QVPD01000006">
    <property type="protein sequence ID" value="RFP60517.1"/>
    <property type="molecule type" value="Genomic_DNA"/>
</dbReference>
<comment type="caution">
    <text evidence="2">The sequence shown here is derived from an EMBL/GenBank/DDBJ whole genome shotgun (WGS) entry which is preliminary data.</text>
</comment>
<dbReference type="RefSeq" id="WP_117202577.1">
    <property type="nucleotide sequence ID" value="NZ_JBHTBK010000035.1"/>
</dbReference>
<feature type="region of interest" description="Disordered" evidence="1">
    <location>
        <begin position="162"/>
        <end position="272"/>
    </location>
</feature>
<dbReference type="OrthoDB" id="6051102at2"/>
<keyword evidence="3" id="KW-1185">Reference proteome</keyword>
<reference evidence="2 3" key="1">
    <citation type="submission" date="2018-08" db="EMBL/GenBank/DDBJ databases">
        <title>Lysobacter weifangensis sp. nov., a new member of the family 'Xanthomonadaceae', isolated from soil in a farmland.</title>
        <authorList>
            <person name="Zhao H."/>
        </authorList>
    </citation>
    <scope>NUCLEOTIDE SEQUENCE [LARGE SCALE GENOMIC DNA]</scope>
    <source>
        <strain evidence="2 3">WF-2</strain>
    </source>
</reference>
<protein>
    <submittedName>
        <fullName evidence="2">General secretion pathway protein GspN</fullName>
    </submittedName>
</protein>
<organism evidence="2 3">
    <name type="scientific">Cognatiluteimonas weifangensis</name>
    <dbReference type="NCBI Taxonomy" id="2303539"/>
    <lineage>
        <taxon>Bacteria</taxon>
        <taxon>Pseudomonadati</taxon>
        <taxon>Pseudomonadota</taxon>
        <taxon>Gammaproteobacteria</taxon>
        <taxon>Lysobacterales</taxon>
        <taxon>Lysobacteraceae</taxon>
        <taxon>Cognatiluteimonas</taxon>
    </lineage>
</organism>
<evidence type="ECO:0000313" key="2">
    <source>
        <dbReference type="EMBL" id="RFP60517.1"/>
    </source>
</evidence>
<proteinExistence type="predicted"/>
<evidence type="ECO:0000313" key="3">
    <source>
        <dbReference type="Proteomes" id="UP000262917"/>
    </source>
</evidence>
<gene>
    <name evidence="2" type="ORF">D0Y53_07385</name>
</gene>